<protein>
    <recommendedName>
        <fullName evidence="5">DUF4872 domain-containing protein</fullName>
    </recommendedName>
</protein>
<evidence type="ECO:0000259" key="2">
    <source>
        <dbReference type="Pfam" id="PF16169"/>
    </source>
</evidence>
<gene>
    <name evidence="3" type="ORF">C7Y72_07940</name>
</gene>
<dbReference type="EMBL" id="PYYB01000001">
    <property type="protein sequence ID" value="PTL59583.1"/>
    <property type="molecule type" value="Genomic_DNA"/>
</dbReference>
<comment type="caution">
    <text evidence="3">The sequence shown here is derived from an EMBL/GenBank/DDBJ whole genome shotgun (WGS) entry which is preliminary data.</text>
</comment>
<feature type="domain" description="DUF4872" evidence="2">
    <location>
        <begin position="164"/>
        <end position="319"/>
    </location>
</feature>
<evidence type="ECO:0000259" key="1">
    <source>
        <dbReference type="Pfam" id="PF14399"/>
    </source>
</evidence>
<evidence type="ECO:0000313" key="3">
    <source>
        <dbReference type="EMBL" id="PTL59583.1"/>
    </source>
</evidence>
<name>A0A2T4UK12_9ACTN</name>
<dbReference type="AlphaFoldDB" id="A0A2T4UK12"/>
<proteinExistence type="predicted"/>
<dbReference type="Pfam" id="PF16169">
    <property type="entry name" value="DUF4872"/>
    <property type="match status" value="1"/>
</dbReference>
<dbReference type="OrthoDB" id="4075615at2"/>
<dbReference type="Pfam" id="PF14399">
    <property type="entry name" value="BtrH_N"/>
    <property type="match status" value="1"/>
</dbReference>
<keyword evidence="4" id="KW-1185">Reference proteome</keyword>
<evidence type="ECO:0000313" key="4">
    <source>
        <dbReference type="Proteomes" id="UP000240739"/>
    </source>
</evidence>
<dbReference type="RefSeq" id="WP_107568226.1">
    <property type="nucleotide sequence ID" value="NZ_PYYB01000001.1"/>
</dbReference>
<evidence type="ECO:0008006" key="5">
    <source>
        <dbReference type="Google" id="ProtNLM"/>
    </source>
</evidence>
<sequence>MSAPIASRQLAYPHRLAGHCGSGSIRDLLEFHRLDYGTGPLSEGACFGLGGGLGFFSLELPEMTPPVYLVGRTGEFEEDVATNLGASLEIRETEDPAVGWQTVRDEVDAGRPSMLWADIAELEYLRVRMSNTRHDIVVIGYDEEQGIAFVADNDRDEIQRCSLKSLARARSSHGFPGPNRHRVFVYDWPERLRDPREATRLALGRAVQNMRQDRVELLGMAAAGGVPGVATFAEQYRTWPGRFGERTDAALGALRVLIVKAGTGGALFRSLHAEFLRDMSVLLDDAALRSAADIYDELAEAWIELADHAGERRHGDGIATTLRIAELERHGVEAMERWEG</sequence>
<dbReference type="InterPro" id="IPR026935">
    <property type="entry name" value="BtrH_N"/>
</dbReference>
<reference evidence="3 4" key="1">
    <citation type="submission" date="2018-03" db="EMBL/GenBank/DDBJ databases">
        <title>Aquarubrobacter algicola gen. nov., sp. nov., a novel actinobacterium isolated from shallow eutrophic lake during the end of cyanobacterial harmful algal blooms.</title>
        <authorList>
            <person name="Chun S.J."/>
        </authorList>
    </citation>
    <scope>NUCLEOTIDE SEQUENCE [LARGE SCALE GENOMIC DNA]</scope>
    <source>
        <strain evidence="3 4">Seoho-28</strain>
    </source>
</reference>
<dbReference type="Proteomes" id="UP000240739">
    <property type="component" value="Unassembled WGS sequence"/>
</dbReference>
<organism evidence="3 4">
    <name type="scientific">Paraconexibacter algicola</name>
    <dbReference type="NCBI Taxonomy" id="2133960"/>
    <lineage>
        <taxon>Bacteria</taxon>
        <taxon>Bacillati</taxon>
        <taxon>Actinomycetota</taxon>
        <taxon>Thermoleophilia</taxon>
        <taxon>Solirubrobacterales</taxon>
        <taxon>Paraconexibacteraceae</taxon>
        <taxon>Paraconexibacter</taxon>
    </lineage>
</organism>
<feature type="domain" description="Butirosin biosynthesis protein H N-terminal" evidence="1">
    <location>
        <begin position="19"/>
        <end position="153"/>
    </location>
</feature>
<dbReference type="InterPro" id="IPR032369">
    <property type="entry name" value="DUF4872"/>
</dbReference>
<accession>A0A2T4UK12</accession>